<dbReference type="STRING" id="4097.A0A1S4C5I1"/>
<dbReference type="RefSeq" id="XP_016496363.1">
    <property type="nucleotide sequence ID" value="XM_016640877.1"/>
</dbReference>
<dbReference type="AlphaFoldDB" id="A0A1S4C5I1"/>
<evidence type="ECO:0000259" key="1">
    <source>
        <dbReference type="Pfam" id="PF03372"/>
    </source>
</evidence>
<dbReference type="Pfam" id="PF03372">
    <property type="entry name" value="Exo_endo_phos"/>
    <property type="match status" value="1"/>
</dbReference>
<gene>
    <name evidence="2" type="primary">LOC107815318</name>
</gene>
<dbReference type="InterPro" id="IPR005135">
    <property type="entry name" value="Endo/exonuclease/phosphatase"/>
</dbReference>
<accession>A0A1S4C5I1</accession>
<name>A0A1S4C5I1_TOBAC</name>
<organism evidence="2">
    <name type="scientific">Nicotiana tabacum</name>
    <name type="common">Common tobacco</name>
    <dbReference type="NCBI Taxonomy" id="4097"/>
    <lineage>
        <taxon>Eukaryota</taxon>
        <taxon>Viridiplantae</taxon>
        <taxon>Streptophyta</taxon>
        <taxon>Embryophyta</taxon>
        <taxon>Tracheophyta</taxon>
        <taxon>Spermatophyta</taxon>
        <taxon>Magnoliopsida</taxon>
        <taxon>eudicotyledons</taxon>
        <taxon>Gunneridae</taxon>
        <taxon>Pentapetalae</taxon>
        <taxon>asterids</taxon>
        <taxon>lamiids</taxon>
        <taxon>Solanales</taxon>
        <taxon>Solanaceae</taxon>
        <taxon>Nicotianoideae</taxon>
        <taxon>Nicotianeae</taxon>
        <taxon>Nicotiana</taxon>
    </lineage>
</organism>
<dbReference type="PaxDb" id="4097-A0A1S4C5I1"/>
<dbReference type="Gene3D" id="3.60.10.10">
    <property type="entry name" value="Endonuclease/exonuclease/phosphatase"/>
    <property type="match status" value="1"/>
</dbReference>
<dbReference type="GO" id="GO:0003824">
    <property type="term" value="F:catalytic activity"/>
    <property type="evidence" value="ECO:0007669"/>
    <property type="project" value="InterPro"/>
</dbReference>
<evidence type="ECO:0000313" key="2">
    <source>
        <dbReference type="RefSeq" id="XP_016496363.1"/>
    </source>
</evidence>
<dbReference type="PANTHER" id="PTHR33710:SF80">
    <property type="entry name" value="ENDONUCLEASE_EXONUCLEASE_PHOSPHATASE"/>
    <property type="match status" value="1"/>
</dbReference>
<dbReference type="OMA" id="SHNTHET"/>
<dbReference type="SUPFAM" id="SSF56219">
    <property type="entry name" value="DNase I-like"/>
    <property type="match status" value="1"/>
</dbReference>
<protein>
    <recommendedName>
        <fullName evidence="1">Endonuclease/exonuclease/phosphatase domain-containing protein</fullName>
    </recommendedName>
</protein>
<proteinExistence type="predicted"/>
<dbReference type="KEGG" id="nta:107815318"/>
<dbReference type="InterPro" id="IPR036691">
    <property type="entry name" value="Endo/exonu/phosph_ase_sf"/>
</dbReference>
<sequence length="510" mass="59262">MNWLFWNIRGVNKRYKQKEVREYFRSNKIKLVGFVETKAKEGNAQRISKAIVPGWNVLTNYKDAKNGRIWLLWDTNHFIVTSLKDDAQMIHCQVKSRRGDIDCLLAVVYGYNEIEQRRALWDNLQLLSVSITVPWLIAGDFNTVLYPKDRLSCNPVNCSEIQEFATCLQQTTLTELPWKDDYYTWTNKQPGVDRVISRLDRVFGNYEWMMSWGHVETNYDLPQISDHIPMLLTLSSSTWTGRVPFRFFNIWAAHEDFSQIVANIWNSHNTHETLKSVWIKLKDLKPALKALNSREFRGITQRIEKARLELRTIQEQISITCTDALLDMEKETLINLEKWSLIEESVLQQKARERWIQLGDSNSKYFTAVMKDRTQRKQITEITTLLEDKLTDPASIKNEIMDFYKSLMGSTANSLPAINRSYMKNGPTLSHQQRMDLLQKVMPTIICEAQAGFIPGRKIADNQDPSRLLFQLCHVVKHQAACQAGMHQAAGQPCQPCQSPPLYSHFDFYK</sequence>
<dbReference type="OrthoDB" id="1742140at2759"/>
<reference evidence="2" key="1">
    <citation type="submission" date="2025-08" db="UniProtKB">
        <authorList>
            <consortium name="RefSeq"/>
        </authorList>
    </citation>
    <scope>IDENTIFICATION</scope>
</reference>
<dbReference type="SMR" id="A0A1S4C5I1"/>
<dbReference type="PANTHER" id="PTHR33710">
    <property type="entry name" value="BNAC02G09200D PROTEIN"/>
    <property type="match status" value="1"/>
</dbReference>
<feature type="domain" description="Endonuclease/exonuclease/phosphatase" evidence="1">
    <location>
        <begin position="5"/>
        <end position="227"/>
    </location>
</feature>